<evidence type="ECO:0000259" key="5">
    <source>
        <dbReference type="Pfam" id="PF00389"/>
    </source>
</evidence>
<name>A0A6B1D8J0_9CHLR</name>
<dbReference type="GO" id="GO:0051287">
    <property type="term" value="F:NAD binding"/>
    <property type="evidence" value="ECO:0007669"/>
    <property type="project" value="InterPro"/>
</dbReference>
<evidence type="ECO:0000256" key="4">
    <source>
        <dbReference type="RuleBase" id="RU003719"/>
    </source>
</evidence>
<evidence type="ECO:0000313" key="7">
    <source>
        <dbReference type="EMBL" id="MYC95924.1"/>
    </source>
</evidence>
<feature type="domain" description="D-isomer specific 2-hydroxyacid dehydrogenase NAD-binding" evidence="6">
    <location>
        <begin position="164"/>
        <end position="324"/>
    </location>
</feature>
<dbReference type="EMBL" id="VXMH01000071">
    <property type="protein sequence ID" value="MYC95924.1"/>
    <property type="molecule type" value="Genomic_DNA"/>
</dbReference>
<feature type="domain" description="D-isomer specific 2-hydroxyacid dehydrogenase catalytic" evidence="5">
    <location>
        <begin position="78"/>
        <end position="356"/>
    </location>
</feature>
<dbReference type="InterPro" id="IPR006140">
    <property type="entry name" value="D-isomer_DH_NAD-bd"/>
</dbReference>
<dbReference type="InterPro" id="IPR036291">
    <property type="entry name" value="NAD(P)-bd_dom_sf"/>
</dbReference>
<sequence>MELSGGGGHEQPHTATGSEAFLVLDAPVSFTPFNTRESQAMTVLYLRAPTGLDGAYPDFVKAIDGRFPYEVYDPDGPMAEQFEGVSVVIDPGGAVGTRALIDAALAAGVKLWHVTTNGTDHVDVAYFLEQGLPLANSPGRLSAVPLAEHVVMLILCFAKDLKHNRADGWQRAMGEELAGKKLGLIGFGASAREVARRAWPLGLRIMAIDAVAFPQAELDEFHVEFLGGPEQMDHVLGQADYLSLHVHLNATTRHMIDRRALELMKPNAVLLNIARGGLVDEEALVEALQQGGIRGAGLDVFEQEPLPANHPLLQLDNVILTPHSSGLTPETPQRRMEAAVANVERIAKGLPPGDLVTELVR</sequence>
<dbReference type="Pfam" id="PF02826">
    <property type="entry name" value="2-Hacid_dh_C"/>
    <property type="match status" value="1"/>
</dbReference>
<evidence type="ECO:0000256" key="3">
    <source>
        <dbReference type="ARBA" id="ARBA00023027"/>
    </source>
</evidence>
<gene>
    <name evidence="7" type="ORF">F4X14_13270</name>
</gene>
<protein>
    <recommendedName>
        <fullName evidence="8">Hydroxyacid dehydrogenase</fullName>
    </recommendedName>
</protein>
<evidence type="ECO:0000256" key="2">
    <source>
        <dbReference type="ARBA" id="ARBA00023002"/>
    </source>
</evidence>
<evidence type="ECO:0008006" key="8">
    <source>
        <dbReference type="Google" id="ProtNLM"/>
    </source>
</evidence>
<dbReference type="PANTHER" id="PTHR42789:SF1">
    <property type="entry name" value="D-ISOMER SPECIFIC 2-HYDROXYACID DEHYDROGENASE FAMILY PROTEIN (AFU_ORTHOLOGUE AFUA_6G10090)"/>
    <property type="match status" value="1"/>
</dbReference>
<evidence type="ECO:0000259" key="6">
    <source>
        <dbReference type="Pfam" id="PF02826"/>
    </source>
</evidence>
<keyword evidence="3" id="KW-0520">NAD</keyword>
<dbReference type="InterPro" id="IPR006139">
    <property type="entry name" value="D-isomer_2_OHA_DH_cat_dom"/>
</dbReference>
<dbReference type="PROSITE" id="PS00671">
    <property type="entry name" value="D_2_HYDROXYACID_DH_3"/>
    <property type="match status" value="1"/>
</dbReference>
<dbReference type="InterPro" id="IPR029753">
    <property type="entry name" value="D-isomer_DH_CS"/>
</dbReference>
<proteinExistence type="inferred from homology"/>
<organism evidence="7">
    <name type="scientific">Caldilineaceae bacterium SB0661_bin_32</name>
    <dbReference type="NCBI Taxonomy" id="2605255"/>
    <lineage>
        <taxon>Bacteria</taxon>
        <taxon>Bacillati</taxon>
        <taxon>Chloroflexota</taxon>
        <taxon>Caldilineae</taxon>
        <taxon>Caldilineales</taxon>
        <taxon>Caldilineaceae</taxon>
    </lineage>
</organism>
<reference evidence="7" key="1">
    <citation type="submission" date="2019-09" db="EMBL/GenBank/DDBJ databases">
        <title>Characterisation of the sponge microbiome using genome-centric metagenomics.</title>
        <authorList>
            <person name="Engelberts J.P."/>
            <person name="Robbins S.J."/>
            <person name="De Goeij J.M."/>
            <person name="Aranda M."/>
            <person name="Bell S.C."/>
            <person name="Webster N.S."/>
        </authorList>
    </citation>
    <scope>NUCLEOTIDE SEQUENCE</scope>
    <source>
        <strain evidence="7">SB0661_bin_32</strain>
    </source>
</reference>
<dbReference type="Pfam" id="PF00389">
    <property type="entry name" value="2-Hacid_dh"/>
    <property type="match status" value="1"/>
</dbReference>
<keyword evidence="2 4" id="KW-0560">Oxidoreductase</keyword>
<comment type="caution">
    <text evidence="7">The sequence shown here is derived from an EMBL/GenBank/DDBJ whole genome shotgun (WGS) entry which is preliminary data.</text>
</comment>
<accession>A0A6B1D8J0</accession>
<dbReference type="GO" id="GO:0016616">
    <property type="term" value="F:oxidoreductase activity, acting on the CH-OH group of donors, NAD or NADP as acceptor"/>
    <property type="evidence" value="ECO:0007669"/>
    <property type="project" value="InterPro"/>
</dbReference>
<comment type="similarity">
    <text evidence="1 4">Belongs to the D-isomer specific 2-hydroxyacid dehydrogenase family.</text>
</comment>
<dbReference type="PANTHER" id="PTHR42789">
    <property type="entry name" value="D-ISOMER SPECIFIC 2-HYDROXYACID DEHYDROGENASE FAMILY PROTEIN (AFU_ORTHOLOGUE AFUA_6G10090)"/>
    <property type="match status" value="1"/>
</dbReference>
<dbReference type="SUPFAM" id="SSF51735">
    <property type="entry name" value="NAD(P)-binding Rossmann-fold domains"/>
    <property type="match status" value="1"/>
</dbReference>
<dbReference type="SUPFAM" id="SSF52283">
    <property type="entry name" value="Formate/glycerate dehydrogenase catalytic domain-like"/>
    <property type="match status" value="1"/>
</dbReference>
<evidence type="ECO:0000256" key="1">
    <source>
        <dbReference type="ARBA" id="ARBA00005854"/>
    </source>
</evidence>
<dbReference type="Gene3D" id="3.40.50.720">
    <property type="entry name" value="NAD(P)-binding Rossmann-like Domain"/>
    <property type="match status" value="2"/>
</dbReference>
<dbReference type="InterPro" id="IPR050857">
    <property type="entry name" value="D-2-hydroxyacid_DH"/>
</dbReference>
<dbReference type="AlphaFoldDB" id="A0A6B1D8J0"/>